<dbReference type="InterPro" id="IPR005265">
    <property type="entry name" value="HemJ-like"/>
</dbReference>
<evidence type="ECO:0000256" key="4">
    <source>
        <dbReference type="ARBA" id="ARBA00017504"/>
    </source>
</evidence>
<dbReference type="AlphaFoldDB" id="A0AAJ1F740"/>
<dbReference type="Pfam" id="PF03653">
    <property type="entry name" value="UPF0093"/>
    <property type="match status" value="1"/>
</dbReference>
<keyword evidence="11 14" id="KW-0408">Iron</keyword>
<dbReference type="PANTHER" id="PTHR40255:SF1">
    <property type="entry name" value="PROTOPORPHYRINOGEN IX OXIDASE"/>
    <property type="match status" value="1"/>
</dbReference>
<comment type="similarity">
    <text evidence="3 14">Belongs to the HemJ family.</text>
</comment>
<protein>
    <recommendedName>
        <fullName evidence="4 14">Protoporphyrinogen IX oxidase</fullName>
        <ecNumber evidence="14">1.3.99.-</ecNumber>
    </recommendedName>
</protein>
<dbReference type="GO" id="GO:0070818">
    <property type="term" value="F:protoporphyrinogen oxidase activity"/>
    <property type="evidence" value="ECO:0007669"/>
    <property type="project" value="UniProtKB-UniRule"/>
</dbReference>
<comment type="pathway">
    <text evidence="2 14">Porphyrin-containing compound metabolism; protoporphyrin-IX biosynthesis; protoporphyrin-IX from protoporphyrinogen-IX: step 1/1.</text>
</comment>
<dbReference type="EC" id="1.3.99.-" evidence="14"/>
<evidence type="ECO:0000256" key="12">
    <source>
        <dbReference type="ARBA" id="ARBA00023136"/>
    </source>
</evidence>
<dbReference type="RefSeq" id="WP_250913026.1">
    <property type="nucleotide sequence ID" value="NZ_JAMXLX010000010.1"/>
</dbReference>
<accession>A0AAJ1F740</accession>
<keyword evidence="12 14" id="KW-0472">Membrane</keyword>
<feature type="transmembrane region" description="Helical" evidence="15">
    <location>
        <begin position="6"/>
        <end position="27"/>
    </location>
</feature>
<keyword evidence="6 14" id="KW-0349">Heme</keyword>
<comment type="caution">
    <text evidence="16">The sequence shown here is derived from an EMBL/GenBank/DDBJ whole genome shotgun (WGS) entry which is preliminary data.</text>
</comment>
<comment type="catalytic activity">
    <reaction evidence="13 14">
        <text>protoporphyrinogen IX + 3 A = protoporphyrin IX + 3 AH2</text>
        <dbReference type="Rhea" id="RHEA:62000"/>
        <dbReference type="ChEBI" id="CHEBI:13193"/>
        <dbReference type="ChEBI" id="CHEBI:17499"/>
        <dbReference type="ChEBI" id="CHEBI:57306"/>
        <dbReference type="ChEBI" id="CHEBI:57307"/>
    </reaction>
</comment>
<comment type="subcellular location">
    <subcellularLocation>
        <location evidence="1">Cell membrane</location>
        <topology evidence="1">Multi-pass membrane protein</topology>
    </subcellularLocation>
</comment>
<name>A0AAJ1F740_9HYPH</name>
<feature type="transmembrane region" description="Helical" evidence="15">
    <location>
        <begin position="74"/>
        <end position="96"/>
    </location>
</feature>
<evidence type="ECO:0000256" key="7">
    <source>
        <dbReference type="ARBA" id="ARBA00022692"/>
    </source>
</evidence>
<evidence type="ECO:0000256" key="8">
    <source>
        <dbReference type="ARBA" id="ARBA00022723"/>
    </source>
</evidence>
<evidence type="ECO:0000256" key="2">
    <source>
        <dbReference type="ARBA" id="ARBA00005073"/>
    </source>
</evidence>
<proteinExistence type="inferred from homology"/>
<evidence type="ECO:0000256" key="14">
    <source>
        <dbReference type="PIRNR" id="PIRNR004638"/>
    </source>
</evidence>
<evidence type="ECO:0000256" key="10">
    <source>
        <dbReference type="ARBA" id="ARBA00023002"/>
    </source>
</evidence>
<evidence type="ECO:0000313" key="17">
    <source>
        <dbReference type="Proteomes" id="UP001155380"/>
    </source>
</evidence>
<dbReference type="GO" id="GO:0046872">
    <property type="term" value="F:metal ion binding"/>
    <property type="evidence" value="ECO:0007669"/>
    <property type="project" value="UniProtKB-UniRule"/>
</dbReference>
<keyword evidence="8 14" id="KW-0479">Metal-binding</keyword>
<dbReference type="Proteomes" id="UP001155380">
    <property type="component" value="Unassembled WGS sequence"/>
</dbReference>
<organism evidence="16 17">
    <name type="scientific">Ciceribacter sichuanensis</name>
    <dbReference type="NCBI Taxonomy" id="2949647"/>
    <lineage>
        <taxon>Bacteria</taxon>
        <taxon>Pseudomonadati</taxon>
        <taxon>Pseudomonadota</taxon>
        <taxon>Alphaproteobacteria</taxon>
        <taxon>Hyphomicrobiales</taxon>
        <taxon>Rhizobiaceae</taxon>
        <taxon>Ciceribacter</taxon>
    </lineage>
</organism>
<gene>
    <name evidence="16" type="ORF">NBH21_22450</name>
</gene>
<evidence type="ECO:0000256" key="1">
    <source>
        <dbReference type="ARBA" id="ARBA00004651"/>
    </source>
</evidence>
<evidence type="ECO:0000256" key="13">
    <source>
        <dbReference type="ARBA" id="ARBA00048390"/>
    </source>
</evidence>
<evidence type="ECO:0000256" key="9">
    <source>
        <dbReference type="ARBA" id="ARBA00022989"/>
    </source>
</evidence>
<keyword evidence="7 15" id="KW-0812">Transmembrane</keyword>
<dbReference type="EMBL" id="JAMXLX010000010">
    <property type="protein sequence ID" value="MCO5959540.1"/>
    <property type="molecule type" value="Genomic_DNA"/>
</dbReference>
<evidence type="ECO:0000256" key="3">
    <source>
        <dbReference type="ARBA" id="ARBA00006501"/>
    </source>
</evidence>
<sequence length="138" mass="15220">MYIYAKAIHVFAVGTLIGGMLFVAILLRLTSGKEQSPDMQCLVRRAIWWDSRISTPALFVAWAAGFSMAADAGWFYTGWMLLKLIPVALLTGLQLFSGAMLEKLALGGRDYRSIRSYMPAVVLLAFAPIVFLAVVKPF</sequence>
<comment type="function">
    <text evidence="14">Catalyzes the oxidation of protoporphyrinogen IX to protoporphyrin IX.</text>
</comment>
<evidence type="ECO:0000313" key="16">
    <source>
        <dbReference type="EMBL" id="MCO5959540.1"/>
    </source>
</evidence>
<reference evidence="16" key="1">
    <citation type="submission" date="2022-06" db="EMBL/GenBank/DDBJ databases">
        <authorList>
            <person name="Sun Q."/>
        </authorList>
    </citation>
    <scope>NUCLEOTIDE SEQUENCE</scope>
    <source>
        <strain evidence="16">S101</strain>
    </source>
</reference>
<keyword evidence="9 15" id="KW-1133">Transmembrane helix</keyword>
<dbReference type="GO" id="GO:0005886">
    <property type="term" value="C:plasma membrane"/>
    <property type="evidence" value="ECO:0007669"/>
    <property type="project" value="UniProtKB-SubCell"/>
</dbReference>
<feature type="transmembrane region" description="Helical" evidence="15">
    <location>
        <begin position="117"/>
        <end position="135"/>
    </location>
</feature>
<dbReference type="PIRSF" id="PIRSF004638">
    <property type="entry name" value="UCP004638"/>
    <property type="match status" value="1"/>
</dbReference>
<feature type="transmembrane region" description="Helical" evidence="15">
    <location>
        <begin position="47"/>
        <end position="68"/>
    </location>
</feature>
<dbReference type="PANTHER" id="PTHR40255">
    <property type="entry name" value="UPF0093 MEMBRANE PROTEIN SLR1790"/>
    <property type="match status" value="1"/>
</dbReference>
<keyword evidence="10" id="KW-0560">Oxidoreductase</keyword>
<keyword evidence="5 14" id="KW-1003">Cell membrane</keyword>
<evidence type="ECO:0000256" key="6">
    <source>
        <dbReference type="ARBA" id="ARBA00022617"/>
    </source>
</evidence>
<evidence type="ECO:0000256" key="15">
    <source>
        <dbReference type="SAM" id="Phobius"/>
    </source>
</evidence>
<evidence type="ECO:0000256" key="11">
    <source>
        <dbReference type="ARBA" id="ARBA00023004"/>
    </source>
</evidence>
<dbReference type="GO" id="GO:0006782">
    <property type="term" value="P:protoporphyrinogen IX biosynthetic process"/>
    <property type="evidence" value="ECO:0007669"/>
    <property type="project" value="UniProtKB-UniRule"/>
</dbReference>
<evidence type="ECO:0000256" key="5">
    <source>
        <dbReference type="ARBA" id="ARBA00022475"/>
    </source>
</evidence>
<comment type="cofactor">
    <cofactor evidence="14">
        <name>heme b</name>
        <dbReference type="ChEBI" id="CHEBI:60344"/>
    </cofactor>
    <text evidence="14">Binds 1 heme b (iron(II)-protoporphyrin IX) group per subunit.</text>
</comment>